<dbReference type="SUPFAM" id="SSF52047">
    <property type="entry name" value="RNI-like"/>
    <property type="match status" value="1"/>
</dbReference>
<evidence type="ECO:0008006" key="3">
    <source>
        <dbReference type="Google" id="ProtNLM"/>
    </source>
</evidence>
<keyword evidence="2" id="KW-1185">Reference proteome</keyword>
<dbReference type="AlphaFoldDB" id="A0AAD5VDJ3"/>
<gene>
    <name evidence="1" type="ORF">NLI96_g2232</name>
</gene>
<sequence length="400" mass="45744">MASTEGAHTSRYNLRGCYYHIVSIKVSLPLELVYHIAIFLTEDRDTLNAFSTACRSWREVVQPLIYHNITLFDSTRAKELSAKLEALPSMSYWVTDICLNLQHESIPVRFRPEWMYQFPITFEAKLPKLRHLGFGGFRSRDSHKIGLFLDGVAKFHSIREIHVFGCRMCPKKFLTLLQSLPLLDSLSIIRVKFDGDIPTVQHPPLRISSVTLNCIDQTVHAFIGDTVSSDTILSFKTHILTNVMATNTNQLLEKFGASLRELNLQFTVQPPTWTSYPYGDTLSNIDVSHSTGLQRVTFNQPESSAVFEMVSQLRSRDLRVISFIVEFESLSQFKNKDCKAIDQLLSNPNFTNLQQVLFLYKGPLEEDLVTRKICRVFPSVTERGILRIEMTNILVDSEDE</sequence>
<comment type="caution">
    <text evidence="1">The sequence shown here is derived from an EMBL/GenBank/DDBJ whole genome shotgun (WGS) entry which is preliminary data.</text>
</comment>
<dbReference type="Proteomes" id="UP001212997">
    <property type="component" value="Unassembled WGS sequence"/>
</dbReference>
<reference evidence="1" key="1">
    <citation type="submission" date="2022-07" db="EMBL/GenBank/DDBJ databases">
        <title>Genome Sequence of Physisporinus lineatus.</title>
        <authorList>
            <person name="Buettner E."/>
        </authorList>
    </citation>
    <scope>NUCLEOTIDE SEQUENCE</scope>
    <source>
        <strain evidence="1">VT162</strain>
    </source>
</reference>
<evidence type="ECO:0000313" key="1">
    <source>
        <dbReference type="EMBL" id="KAJ3489314.1"/>
    </source>
</evidence>
<dbReference type="EMBL" id="JANAWD010000048">
    <property type="protein sequence ID" value="KAJ3489314.1"/>
    <property type="molecule type" value="Genomic_DNA"/>
</dbReference>
<protein>
    <recommendedName>
        <fullName evidence="3">F-box domain-containing protein</fullName>
    </recommendedName>
</protein>
<proteinExistence type="predicted"/>
<organism evidence="1 2">
    <name type="scientific">Meripilus lineatus</name>
    <dbReference type="NCBI Taxonomy" id="2056292"/>
    <lineage>
        <taxon>Eukaryota</taxon>
        <taxon>Fungi</taxon>
        <taxon>Dikarya</taxon>
        <taxon>Basidiomycota</taxon>
        <taxon>Agaricomycotina</taxon>
        <taxon>Agaricomycetes</taxon>
        <taxon>Polyporales</taxon>
        <taxon>Meripilaceae</taxon>
        <taxon>Meripilus</taxon>
    </lineage>
</organism>
<evidence type="ECO:0000313" key="2">
    <source>
        <dbReference type="Proteomes" id="UP001212997"/>
    </source>
</evidence>
<name>A0AAD5VDJ3_9APHY</name>
<accession>A0AAD5VDJ3</accession>